<organism evidence="2 3">
    <name type="scientific">Bradyrhizobium erythrophlei</name>
    <dbReference type="NCBI Taxonomy" id="1437360"/>
    <lineage>
        <taxon>Bacteria</taxon>
        <taxon>Pseudomonadati</taxon>
        <taxon>Pseudomonadota</taxon>
        <taxon>Alphaproteobacteria</taxon>
        <taxon>Hyphomicrobiales</taxon>
        <taxon>Nitrobacteraceae</taxon>
        <taxon>Bradyrhizobium</taxon>
    </lineage>
</organism>
<dbReference type="EMBL" id="LT670817">
    <property type="protein sequence ID" value="SHI11194.1"/>
    <property type="molecule type" value="Genomic_DNA"/>
</dbReference>
<feature type="transmembrane region" description="Helical" evidence="1">
    <location>
        <begin position="272"/>
        <end position="291"/>
    </location>
</feature>
<evidence type="ECO:0000313" key="2">
    <source>
        <dbReference type="EMBL" id="SHI11194.1"/>
    </source>
</evidence>
<dbReference type="AlphaFoldDB" id="A0A1M5YH05"/>
<feature type="transmembrane region" description="Helical" evidence="1">
    <location>
        <begin position="97"/>
        <end position="121"/>
    </location>
</feature>
<accession>A0A1M5YH05</accession>
<keyword evidence="1" id="KW-0812">Transmembrane</keyword>
<keyword evidence="1" id="KW-1133">Transmembrane helix</keyword>
<gene>
    <name evidence="2" type="ORF">SAMN05443248_8295</name>
</gene>
<dbReference type="Proteomes" id="UP000189796">
    <property type="component" value="Chromosome I"/>
</dbReference>
<feature type="transmembrane region" description="Helical" evidence="1">
    <location>
        <begin position="244"/>
        <end position="266"/>
    </location>
</feature>
<evidence type="ECO:0000256" key="1">
    <source>
        <dbReference type="SAM" id="Phobius"/>
    </source>
</evidence>
<keyword evidence="1" id="KW-0472">Membrane</keyword>
<feature type="transmembrane region" description="Helical" evidence="1">
    <location>
        <begin position="70"/>
        <end position="91"/>
    </location>
</feature>
<feature type="transmembrane region" description="Helical" evidence="1">
    <location>
        <begin position="128"/>
        <end position="145"/>
    </location>
</feature>
<evidence type="ECO:0000313" key="3">
    <source>
        <dbReference type="Proteomes" id="UP000189796"/>
    </source>
</evidence>
<proteinExistence type="predicted"/>
<sequence>MRRVLSFQKSLFDGSRATRTAVVMGPGVRRDDILKMSPDLAFILTLVLRMAITAAFVVSASFITERSGPVIGALVATLPISAGPSYVFLALDHGAAFIAEGALASLPINAATTFLGLTYVVLAQRRSALVSFAGAAAVWIALAILSRTIHWSLAGGIMANVITFAICLPLMRRFRHVRMPLITRRWYDVPLRALLVSTLAATVTTLSGWVGPDLSGVIALFPVVFSSMILILHPRIGGPPTAAVIANSGWGMMGLGVAIAVLHVAASRFGSVIALSLALATCLSWNLALWWNGRRKLKRL</sequence>
<reference evidence="2 3" key="1">
    <citation type="submission" date="2016-11" db="EMBL/GenBank/DDBJ databases">
        <authorList>
            <person name="Jaros S."/>
            <person name="Januszkiewicz K."/>
            <person name="Wedrychowicz H."/>
        </authorList>
    </citation>
    <scope>NUCLEOTIDE SEQUENCE [LARGE SCALE GENOMIC DNA]</scope>
    <source>
        <strain evidence="2 3">GAS138</strain>
    </source>
</reference>
<feature type="transmembrane region" description="Helical" evidence="1">
    <location>
        <begin position="41"/>
        <end position="63"/>
    </location>
</feature>
<feature type="transmembrane region" description="Helical" evidence="1">
    <location>
        <begin position="151"/>
        <end position="171"/>
    </location>
</feature>
<protein>
    <submittedName>
        <fullName evidence="2">Uncharacterized protein</fullName>
    </submittedName>
</protein>
<feature type="transmembrane region" description="Helical" evidence="1">
    <location>
        <begin position="191"/>
        <end position="210"/>
    </location>
</feature>
<feature type="transmembrane region" description="Helical" evidence="1">
    <location>
        <begin position="216"/>
        <end position="232"/>
    </location>
</feature>
<name>A0A1M5YH05_9BRAD</name>